<dbReference type="PANTHER" id="PTHR33470">
    <property type="entry name" value="OS01G0164075 PROTEIN"/>
    <property type="match status" value="1"/>
</dbReference>
<evidence type="ECO:0000256" key="1">
    <source>
        <dbReference type="ARBA" id="ARBA00022729"/>
    </source>
</evidence>
<evidence type="ECO:0000313" key="4">
    <source>
        <dbReference type="EMBL" id="GMN52384.1"/>
    </source>
</evidence>
<accession>A0AA88AGW3</accession>
<dbReference type="Proteomes" id="UP001187192">
    <property type="component" value="Unassembled WGS sequence"/>
</dbReference>
<organism evidence="4 5">
    <name type="scientific">Ficus carica</name>
    <name type="common">Common fig</name>
    <dbReference type="NCBI Taxonomy" id="3494"/>
    <lineage>
        <taxon>Eukaryota</taxon>
        <taxon>Viridiplantae</taxon>
        <taxon>Streptophyta</taxon>
        <taxon>Embryophyta</taxon>
        <taxon>Tracheophyta</taxon>
        <taxon>Spermatophyta</taxon>
        <taxon>Magnoliopsida</taxon>
        <taxon>eudicotyledons</taxon>
        <taxon>Gunneridae</taxon>
        <taxon>Pentapetalae</taxon>
        <taxon>rosids</taxon>
        <taxon>fabids</taxon>
        <taxon>Rosales</taxon>
        <taxon>Moraceae</taxon>
        <taxon>Ficeae</taxon>
        <taxon>Ficus</taxon>
    </lineage>
</organism>
<dbReference type="GO" id="GO:0071944">
    <property type="term" value="C:cell periphery"/>
    <property type="evidence" value="ECO:0007669"/>
    <property type="project" value="TreeGrafter"/>
</dbReference>
<evidence type="ECO:0000313" key="5">
    <source>
        <dbReference type="Proteomes" id="UP001187192"/>
    </source>
</evidence>
<dbReference type="PANTHER" id="PTHR33470:SF40">
    <property type="entry name" value="PROTEIN SEED AND ROOT HAIR PROTECTIVE PROTEIN"/>
    <property type="match status" value="1"/>
</dbReference>
<keyword evidence="5" id="KW-1185">Reference proteome</keyword>
<dbReference type="GO" id="GO:0009723">
    <property type="term" value="P:response to ethylene"/>
    <property type="evidence" value="ECO:0007669"/>
    <property type="project" value="TreeGrafter"/>
</dbReference>
<sequence>MALTRLLLSLLLLSSVLVISSANYENNQYSTQDPNVEHDKQTSLLDHDQSLENNDDQQKLLHDQLLDDLLHPSTSTQDHYEKYQKSEGKETTDPTKPAYYYEKSKPEGSDFVMPTKISYNGEHEINYDNQAQYRAVQPKYIAIRGLILCNLGQKYSPLQGVKLCHVYREANRAAQSMASYVLNIDYEIVWLENSPPPMKTVSVSRAKARMTCAVKEDKNGYGKTTTPWSIVTDVTDENGFFFKILSLSYVHQVKLNIDECKVYLEAPPSECSCKIATDVNYGKSGAKLSSPRILNDKILYTVGPFIYTSYSSPSKSPGDLPNDHSATPGGY</sequence>
<protein>
    <submittedName>
        <fullName evidence="4">Uncharacterized protein</fullName>
    </submittedName>
</protein>
<dbReference type="EMBL" id="BTGU01000041">
    <property type="protein sequence ID" value="GMN52384.1"/>
    <property type="molecule type" value="Genomic_DNA"/>
</dbReference>
<reference evidence="4" key="1">
    <citation type="submission" date="2023-07" db="EMBL/GenBank/DDBJ databases">
        <title>draft genome sequence of fig (Ficus carica).</title>
        <authorList>
            <person name="Takahashi T."/>
            <person name="Nishimura K."/>
        </authorList>
    </citation>
    <scope>NUCLEOTIDE SEQUENCE</scope>
</reference>
<feature type="region of interest" description="Disordered" evidence="2">
    <location>
        <begin position="72"/>
        <end position="103"/>
    </location>
</feature>
<dbReference type="AlphaFoldDB" id="A0AA88AGW3"/>
<feature type="compositionally biased region" description="Basic and acidic residues" evidence="2">
    <location>
        <begin position="78"/>
        <end position="93"/>
    </location>
</feature>
<evidence type="ECO:0000256" key="2">
    <source>
        <dbReference type="SAM" id="MobiDB-lite"/>
    </source>
</evidence>
<evidence type="ECO:0000256" key="3">
    <source>
        <dbReference type="SAM" id="SignalP"/>
    </source>
</evidence>
<name>A0AA88AGW3_FICCA</name>
<comment type="caution">
    <text evidence="4">The sequence shown here is derived from an EMBL/GenBank/DDBJ whole genome shotgun (WGS) entry which is preliminary data.</text>
</comment>
<keyword evidence="1 3" id="KW-0732">Signal</keyword>
<dbReference type="Pfam" id="PF01190">
    <property type="entry name" value="Pollen_Ole_e_1"/>
    <property type="match status" value="1"/>
</dbReference>
<feature type="region of interest" description="Disordered" evidence="2">
    <location>
        <begin position="312"/>
        <end position="331"/>
    </location>
</feature>
<feature type="signal peptide" evidence="3">
    <location>
        <begin position="1"/>
        <end position="22"/>
    </location>
</feature>
<gene>
    <name evidence="4" type="ORF">TIFTF001_021523</name>
</gene>
<feature type="chain" id="PRO_5041676954" evidence="3">
    <location>
        <begin position="23"/>
        <end position="331"/>
    </location>
</feature>
<proteinExistence type="predicted"/>